<comment type="caution">
    <text evidence="1">The sequence shown here is derived from an EMBL/GenBank/DDBJ whole genome shotgun (WGS) entry which is preliminary data.</text>
</comment>
<dbReference type="EMBL" id="NUDL01000020">
    <property type="protein sequence ID" value="PEM57615.1"/>
    <property type="molecule type" value="Genomic_DNA"/>
</dbReference>
<protein>
    <recommendedName>
        <fullName evidence="3">Replication protein</fullName>
    </recommendedName>
</protein>
<evidence type="ECO:0000313" key="2">
    <source>
        <dbReference type="Proteomes" id="UP000220621"/>
    </source>
</evidence>
<evidence type="ECO:0008006" key="3">
    <source>
        <dbReference type="Google" id="ProtNLM"/>
    </source>
</evidence>
<sequence length="258" mass="30756">MSNLLMDSNTILLKPMLAVKIGINEAIVVQQVHYWLERSNHDYDGKKWVFNSLDKWCEQFPFWSKRTLERIFKKLEDENILIVGNYNKLSFDRTKWYSINYDYLQSVGMHSDKMTGSHSDNVAESDTDKMTGTIPETTQEITNKTTMCKEPAKADDVIKKRKPKKNDYSEEFEQLWSIYPKKRNKPKAYQRYKEALAKHHNHDVILYGVEGYVNECRKNNTETKYIKMLEGFLNDERYLEYRRMDTKKEKKVEELSLF</sequence>
<reference evidence="1 2" key="1">
    <citation type="submission" date="2017-09" db="EMBL/GenBank/DDBJ databases">
        <title>Large-scale bioinformatics analysis of Bacillus genomes uncovers conserved roles of natural products in bacterial physiology.</title>
        <authorList>
            <consortium name="Agbiome Team Llc"/>
            <person name="Bleich R.M."/>
            <person name="Grubbs K.J."/>
            <person name="Santa Maria K.C."/>
            <person name="Allen S.E."/>
            <person name="Farag S."/>
            <person name="Shank E.A."/>
            <person name="Bowers A."/>
        </authorList>
    </citation>
    <scope>NUCLEOTIDE SEQUENCE [LARGE SCALE GENOMIC DNA]</scope>
    <source>
        <strain evidence="1 2">AFS010764</strain>
    </source>
</reference>
<organism evidence="1 2">
    <name type="scientific">Bacillus wiedmannii</name>
    <dbReference type="NCBI Taxonomy" id="1890302"/>
    <lineage>
        <taxon>Bacteria</taxon>
        <taxon>Bacillati</taxon>
        <taxon>Bacillota</taxon>
        <taxon>Bacilli</taxon>
        <taxon>Bacillales</taxon>
        <taxon>Bacillaceae</taxon>
        <taxon>Bacillus</taxon>
        <taxon>Bacillus cereus group</taxon>
    </lineage>
</organism>
<gene>
    <name evidence="1" type="ORF">CN611_07320</name>
</gene>
<dbReference type="RefSeq" id="WP_098102062.1">
    <property type="nucleotide sequence ID" value="NZ_NUDL01000020.1"/>
</dbReference>
<proteinExistence type="predicted"/>
<evidence type="ECO:0000313" key="1">
    <source>
        <dbReference type="EMBL" id="PEM57615.1"/>
    </source>
</evidence>
<dbReference type="AlphaFoldDB" id="A0A2A8BSX4"/>
<name>A0A2A8BSX4_9BACI</name>
<dbReference type="Proteomes" id="UP000220621">
    <property type="component" value="Unassembled WGS sequence"/>
</dbReference>
<accession>A0A2A8BSX4</accession>